<evidence type="ECO:0000313" key="10">
    <source>
        <dbReference type="Proteomes" id="UP001165584"/>
    </source>
</evidence>
<protein>
    <submittedName>
        <fullName evidence="9">MFS transporter</fullName>
    </submittedName>
</protein>
<dbReference type="PANTHER" id="PTHR23517:SF13">
    <property type="entry name" value="MAJOR FACILITATOR SUPERFAMILY MFS_1"/>
    <property type="match status" value="1"/>
</dbReference>
<dbReference type="SUPFAM" id="SSF103473">
    <property type="entry name" value="MFS general substrate transporter"/>
    <property type="match status" value="1"/>
</dbReference>
<dbReference type="PANTHER" id="PTHR23517">
    <property type="entry name" value="RESISTANCE PROTEIN MDTM, PUTATIVE-RELATED-RELATED"/>
    <property type="match status" value="1"/>
</dbReference>
<organism evidence="9 10">
    <name type="scientific">Herbiconiux aconitum</name>
    <dbReference type="NCBI Taxonomy" id="2970913"/>
    <lineage>
        <taxon>Bacteria</taxon>
        <taxon>Bacillati</taxon>
        <taxon>Actinomycetota</taxon>
        <taxon>Actinomycetes</taxon>
        <taxon>Micrococcales</taxon>
        <taxon>Microbacteriaceae</taxon>
        <taxon>Herbiconiux</taxon>
    </lineage>
</organism>
<evidence type="ECO:0000313" key="9">
    <source>
        <dbReference type="EMBL" id="MCS5719105.1"/>
    </source>
</evidence>
<comment type="subcellular location">
    <subcellularLocation>
        <location evidence="1">Cell membrane</location>
        <topology evidence="1">Multi-pass membrane protein</topology>
    </subcellularLocation>
</comment>
<dbReference type="Gene3D" id="1.20.1250.20">
    <property type="entry name" value="MFS general substrate transporter like domains"/>
    <property type="match status" value="2"/>
</dbReference>
<dbReference type="Proteomes" id="UP001165584">
    <property type="component" value="Unassembled WGS sequence"/>
</dbReference>
<feature type="transmembrane region" description="Helical" evidence="7">
    <location>
        <begin position="53"/>
        <end position="78"/>
    </location>
</feature>
<keyword evidence="4 7" id="KW-0812">Transmembrane</keyword>
<evidence type="ECO:0000256" key="2">
    <source>
        <dbReference type="ARBA" id="ARBA00022448"/>
    </source>
</evidence>
<dbReference type="InterPro" id="IPR011701">
    <property type="entry name" value="MFS"/>
</dbReference>
<feature type="transmembrane region" description="Helical" evidence="7">
    <location>
        <begin position="290"/>
        <end position="312"/>
    </location>
</feature>
<dbReference type="PROSITE" id="PS50850">
    <property type="entry name" value="MFS"/>
    <property type="match status" value="1"/>
</dbReference>
<feature type="transmembrane region" description="Helical" evidence="7">
    <location>
        <begin position="149"/>
        <end position="171"/>
    </location>
</feature>
<evidence type="ECO:0000256" key="6">
    <source>
        <dbReference type="ARBA" id="ARBA00023136"/>
    </source>
</evidence>
<dbReference type="InterPro" id="IPR020846">
    <property type="entry name" value="MFS_dom"/>
</dbReference>
<dbReference type="InterPro" id="IPR050171">
    <property type="entry name" value="MFS_Transporters"/>
</dbReference>
<feature type="transmembrane region" description="Helical" evidence="7">
    <location>
        <begin position="352"/>
        <end position="377"/>
    </location>
</feature>
<feature type="transmembrane region" description="Helical" evidence="7">
    <location>
        <begin position="227"/>
        <end position="249"/>
    </location>
</feature>
<dbReference type="Pfam" id="PF07690">
    <property type="entry name" value="MFS_1"/>
    <property type="match status" value="1"/>
</dbReference>
<dbReference type="InterPro" id="IPR036259">
    <property type="entry name" value="MFS_trans_sf"/>
</dbReference>
<feature type="transmembrane region" description="Helical" evidence="7">
    <location>
        <begin position="90"/>
        <end position="109"/>
    </location>
</feature>
<sequence length="408" mass="41185">MLTNQLSATAGATRARRTLPAGLAMAGSAVAFTSLYLAAGALTPLLVVYRQQWAFPPAMLTVAFAAYAIGFLAAVLTLGSLSDHIGRRPVLVGALAVQLASNILFLVAPDIGWVIAGRIVQGIASGAATAAFTAALVELAPADKKRLGTILGSVSLTGGLAAGSLLAGLAIQLTPAASTVTFVVLIALTAIGGLVVIFSPETMRRTPGALRSLIPRISIPPAARREFVAAAPVVAAVWMLAGLSGGLAPSLVRSVFHLDSGLLNGTAGFVAPAVSAVIGLSFAKVDPRRAMTIGISAALVGSVGIIGGVFAGSLVAMFIGQAVAGVAFGACFTAALRLIFPLAEAHQRAGVVAAIYVVSYVAFGLPIIIEGQLVGIIGEIPSVVAYTGLTVLLTLISLIAQARLKRRA</sequence>
<evidence type="ECO:0000256" key="5">
    <source>
        <dbReference type="ARBA" id="ARBA00022989"/>
    </source>
</evidence>
<dbReference type="RefSeq" id="WP_259508601.1">
    <property type="nucleotide sequence ID" value="NZ_JANLCM010000002.1"/>
</dbReference>
<accession>A0ABT2GSB5</accession>
<evidence type="ECO:0000256" key="3">
    <source>
        <dbReference type="ARBA" id="ARBA00022475"/>
    </source>
</evidence>
<feature type="transmembrane region" description="Helical" evidence="7">
    <location>
        <begin position="318"/>
        <end position="340"/>
    </location>
</feature>
<feature type="transmembrane region" description="Helical" evidence="7">
    <location>
        <begin position="21"/>
        <end position="47"/>
    </location>
</feature>
<name>A0ABT2GSB5_9MICO</name>
<evidence type="ECO:0000256" key="7">
    <source>
        <dbReference type="SAM" id="Phobius"/>
    </source>
</evidence>
<feature type="transmembrane region" description="Helical" evidence="7">
    <location>
        <begin position="383"/>
        <end position="402"/>
    </location>
</feature>
<feature type="transmembrane region" description="Helical" evidence="7">
    <location>
        <begin position="115"/>
        <end position="137"/>
    </location>
</feature>
<feature type="domain" description="Major facilitator superfamily (MFS) profile" evidence="8">
    <location>
        <begin position="24"/>
        <end position="405"/>
    </location>
</feature>
<keyword evidence="5 7" id="KW-1133">Transmembrane helix</keyword>
<comment type="caution">
    <text evidence="9">The sequence shown here is derived from an EMBL/GenBank/DDBJ whole genome shotgun (WGS) entry which is preliminary data.</text>
</comment>
<evidence type="ECO:0000256" key="1">
    <source>
        <dbReference type="ARBA" id="ARBA00004651"/>
    </source>
</evidence>
<keyword evidence="10" id="KW-1185">Reference proteome</keyword>
<gene>
    <name evidence="9" type="ORF">N1027_13275</name>
</gene>
<evidence type="ECO:0000259" key="8">
    <source>
        <dbReference type="PROSITE" id="PS50850"/>
    </source>
</evidence>
<proteinExistence type="predicted"/>
<feature type="transmembrane region" description="Helical" evidence="7">
    <location>
        <begin position="261"/>
        <end position="283"/>
    </location>
</feature>
<keyword evidence="3" id="KW-1003">Cell membrane</keyword>
<keyword evidence="2" id="KW-0813">Transport</keyword>
<feature type="transmembrane region" description="Helical" evidence="7">
    <location>
        <begin position="177"/>
        <end position="198"/>
    </location>
</feature>
<dbReference type="EMBL" id="JANLCM010000002">
    <property type="protein sequence ID" value="MCS5719105.1"/>
    <property type="molecule type" value="Genomic_DNA"/>
</dbReference>
<evidence type="ECO:0000256" key="4">
    <source>
        <dbReference type="ARBA" id="ARBA00022692"/>
    </source>
</evidence>
<keyword evidence="6 7" id="KW-0472">Membrane</keyword>
<reference evidence="9" key="1">
    <citation type="submission" date="2022-08" db="EMBL/GenBank/DDBJ databases">
        <authorList>
            <person name="Deng Y."/>
            <person name="Han X.-F."/>
            <person name="Zhang Y.-Q."/>
        </authorList>
    </citation>
    <scope>NUCLEOTIDE SEQUENCE</scope>
    <source>
        <strain evidence="9">CPCC 205763</strain>
    </source>
</reference>